<keyword evidence="8" id="KW-0408">Iron</keyword>
<evidence type="ECO:0000256" key="5">
    <source>
        <dbReference type="ARBA" id="ARBA00022691"/>
    </source>
</evidence>
<dbReference type="Gene3D" id="3.20.20.70">
    <property type="entry name" value="Aldolase class I"/>
    <property type="match status" value="1"/>
</dbReference>
<dbReference type="GO" id="GO:0051539">
    <property type="term" value="F:4 iron, 4 sulfur cluster binding"/>
    <property type="evidence" value="ECO:0007669"/>
    <property type="project" value="UniProtKB-KW"/>
</dbReference>
<dbReference type="RefSeq" id="WP_025281700.1">
    <property type="nucleotide sequence ID" value="NZ_CP007268.1"/>
</dbReference>
<name>W8L5U4_9GAMM</name>
<keyword evidence="7" id="KW-0663">Pyridoxal phosphate</keyword>
<comment type="similarity">
    <text evidence="3">Belongs to the radical SAM superfamily. KamA family.</text>
</comment>
<evidence type="ECO:0000313" key="11">
    <source>
        <dbReference type="Proteomes" id="UP000019442"/>
    </source>
</evidence>
<evidence type="ECO:0000313" key="10">
    <source>
        <dbReference type="EMBL" id="AHK79250.1"/>
    </source>
</evidence>
<dbReference type="OrthoDB" id="9768064at2"/>
<dbReference type="InterPro" id="IPR058240">
    <property type="entry name" value="rSAM_sf"/>
</dbReference>
<comment type="cofactor">
    <cofactor evidence="2">
        <name>[4Fe-4S] cluster</name>
        <dbReference type="ChEBI" id="CHEBI:49883"/>
    </cofactor>
</comment>
<keyword evidence="6" id="KW-0479">Metal-binding</keyword>
<dbReference type="GO" id="GO:0046872">
    <property type="term" value="F:metal ion binding"/>
    <property type="evidence" value="ECO:0007669"/>
    <property type="project" value="UniProtKB-KW"/>
</dbReference>
<dbReference type="PATRIC" id="fig|1354791.3.peg.2237"/>
<sequence length="454" mass="52693">MNSVLNFYRHEELREIEARAFKVLTDRNLDQIPALDRLSDECRFEMKVVASVLPFRVNEYIIEELIDWDQVPDDPIYQLTFPQRDMLEPEAFERMAELHRRGADRTEIVALARELREELNPHPAGQMEMNRPELDGEPLQGLQHKYRETVLFFPSQGQTCHAYCTFCFRWAQFVGDKSLRIASNQASDMLGYLRVNPEVSDILITGGDPMVMKTKHLAQYLEPLMGPEFEHVQTVRIGTKALTFWPHRFVSDADADDLVMLLERLVKAGKHVAIMAHYNHWREMDTPIAREAIRRLRATGAEIRSQGPLLANINDDPAVWARMWEQQVRLGIIPYYMFAERDTGARRYFEVPLARAWEIYRDAMKQVSGLGRTARGPSMSAGPGKVEIQGVTEIHGEKVFVLRFIQGRNPEWVQRPFFARYDEEATWLNHLKPAFGEEKFFFEDEYEAMQAGQA</sequence>
<accession>W8L5U4</accession>
<evidence type="ECO:0000256" key="9">
    <source>
        <dbReference type="ARBA" id="ARBA00023014"/>
    </source>
</evidence>
<evidence type="ECO:0000256" key="4">
    <source>
        <dbReference type="ARBA" id="ARBA00022485"/>
    </source>
</evidence>
<dbReference type="PANTHER" id="PTHR30538:SF0">
    <property type="entry name" value="L-LYSINE 2,3-AMINOMUTASE AQ_1632-RELATED"/>
    <property type="match status" value="1"/>
</dbReference>
<dbReference type="KEGG" id="hhc:M911_08955"/>
<evidence type="ECO:0000256" key="6">
    <source>
        <dbReference type="ARBA" id="ARBA00022723"/>
    </source>
</evidence>
<organism evidence="10 11">
    <name type="scientific">Ectothiorhodospira haloalkaliphila</name>
    <dbReference type="NCBI Taxonomy" id="421628"/>
    <lineage>
        <taxon>Bacteria</taxon>
        <taxon>Pseudomonadati</taxon>
        <taxon>Pseudomonadota</taxon>
        <taxon>Gammaproteobacteria</taxon>
        <taxon>Chromatiales</taxon>
        <taxon>Ectothiorhodospiraceae</taxon>
        <taxon>Ectothiorhodospira</taxon>
    </lineage>
</organism>
<keyword evidence="11" id="KW-1185">Reference proteome</keyword>
<dbReference type="SFLD" id="SFLDG01070">
    <property type="entry name" value="PLP-dependent"/>
    <property type="match status" value="1"/>
</dbReference>
<dbReference type="AlphaFoldDB" id="W8L5U4"/>
<evidence type="ECO:0000256" key="2">
    <source>
        <dbReference type="ARBA" id="ARBA00001966"/>
    </source>
</evidence>
<dbReference type="InterPro" id="IPR003739">
    <property type="entry name" value="Lys_aminomutase/Glu_NH3_mut"/>
</dbReference>
<dbReference type="SUPFAM" id="SSF102114">
    <property type="entry name" value="Radical SAM enzymes"/>
    <property type="match status" value="1"/>
</dbReference>
<evidence type="ECO:0000256" key="3">
    <source>
        <dbReference type="ARBA" id="ARBA00008703"/>
    </source>
</evidence>
<dbReference type="InterPro" id="IPR007197">
    <property type="entry name" value="rSAM"/>
</dbReference>
<dbReference type="InterPro" id="IPR013785">
    <property type="entry name" value="Aldolase_TIM"/>
</dbReference>
<keyword evidence="9" id="KW-0411">Iron-sulfur</keyword>
<evidence type="ECO:0000256" key="7">
    <source>
        <dbReference type="ARBA" id="ARBA00022898"/>
    </source>
</evidence>
<evidence type="ECO:0000256" key="1">
    <source>
        <dbReference type="ARBA" id="ARBA00001933"/>
    </source>
</evidence>
<dbReference type="GO" id="GO:0003824">
    <property type="term" value="F:catalytic activity"/>
    <property type="evidence" value="ECO:0007669"/>
    <property type="project" value="InterPro"/>
</dbReference>
<reference evidence="10 11" key="1">
    <citation type="journal article" date="2014" name="J Genomics">
        <title>Draft Genome Sequence of the Extremely Halophilic Phototrophic Purple Sulfur Bacterium Halorhodospira halochloris.</title>
        <authorList>
            <person name="Singh K.S."/>
            <person name="Kirksey J."/>
            <person name="Hoff W.D."/>
            <person name="Deole R."/>
        </authorList>
    </citation>
    <scope>NUCLEOTIDE SEQUENCE [LARGE SCALE GENOMIC DNA]</scope>
    <source>
        <strain evidence="10 11">A</strain>
    </source>
</reference>
<dbReference type="EMBL" id="CP007268">
    <property type="protein sequence ID" value="AHK79250.1"/>
    <property type="molecule type" value="Genomic_DNA"/>
</dbReference>
<dbReference type="SFLD" id="SFLDS00029">
    <property type="entry name" value="Radical_SAM"/>
    <property type="match status" value="1"/>
</dbReference>
<reference evidence="11" key="2">
    <citation type="submission" date="2014-02" db="EMBL/GenBank/DDBJ databases">
        <title>Draft Genome Sequence of extremely halophilic bacteria Halorhodospira halochloris.</title>
        <authorList>
            <person name="Singh K.S."/>
        </authorList>
    </citation>
    <scope>NUCLEOTIDE SEQUENCE [LARGE SCALE GENOMIC DNA]</scope>
    <source>
        <strain evidence="11">A</strain>
    </source>
</reference>
<dbReference type="PANTHER" id="PTHR30538">
    <property type="entry name" value="LYSINE 2,3-AMINOMUTASE-RELATED"/>
    <property type="match status" value="1"/>
</dbReference>
<dbReference type="Proteomes" id="UP000019442">
    <property type="component" value="Chromosome"/>
</dbReference>
<proteinExistence type="inferred from homology"/>
<keyword evidence="4" id="KW-0004">4Fe-4S</keyword>
<keyword evidence="5" id="KW-0949">S-adenosyl-L-methionine</keyword>
<gene>
    <name evidence="10" type="ORF">M911_08955</name>
</gene>
<comment type="cofactor">
    <cofactor evidence="1">
        <name>pyridoxal 5'-phosphate</name>
        <dbReference type="ChEBI" id="CHEBI:597326"/>
    </cofactor>
</comment>
<evidence type="ECO:0000256" key="8">
    <source>
        <dbReference type="ARBA" id="ARBA00023004"/>
    </source>
</evidence>
<dbReference type="HOGENOM" id="CLU_032161_3_0_6"/>
<protein>
    <submittedName>
        <fullName evidence="10">Lysine 2,3-aminomutase</fullName>
    </submittedName>
</protein>